<evidence type="ECO:0000256" key="3">
    <source>
        <dbReference type="ARBA" id="ARBA00022475"/>
    </source>
</evidence>
<feature type="transmembrane region" description="Helical" evidence="7">
    <location>
        <begin position="374"/>
        <end position="391"/>
    </location>
</feature>
<protein>
    <submittedName>
        <fullName evidence="8">MFS family arabinose efflux permease</fullName>
    </submittedName>
</protein>
<dbReference type="Pfam" id="PF07690">
    <property type="entry name" value="MFS_1"/>
    <property type="match status" value="1"/>
</dbReference>
<gene>
    <name evidence="8" type="ORF">JOE68_001329</name>
</gene>
<evidence type="ECO:0000313" key="8">
    <source>
        <dbReference type="EMBL" id="MBM7810464.1"/>
    </source>
</evidence>
<dbReference type="CDD" id="cd06173">
    <property type="entry name" value="MFS_MefA_like"/>
    <property type="match status" value="1"/>
</dbReference>
<keyword evidence="6 7" id="KW-0472">Membrane</keyword>
<evidence type="ECO:0000256" key="4">
    <source>
        <dbReference type="ARBA" id="ARBA00022692"/>
    </source>
</evidence>
<dbReference type="RefSeq" id="WP_204841434.1">
    <property type="nucleotide sequence ID" value="NZ_JAFBCL010000001.1"/>
</dbReference>
<dbReference type="InterPro" id="IPR036259">
    <property type="entry name" value="MFS_trans_sf"/>
</dbReference>
<feature type="transmembrane region" description="Helical" evidence="7">
    <location>
        <begin position="20"/>
        <end position="42"/>
    </location>
</feature>
<feature type="transmembrane region" description="Helical" evidence="7">
    <location>
        <begin position="48"/>
        <end position="69"/>
    </location>
</feature>
<evidence type="ECO:0000256" key="6">
    <source>
        <dbReference type="ARBA" id="ARBA00023136"/>
    </source>
</evidence>
<dbReference type="SUPFAM" id="SSF103473">
    <property type="entry name" value="MFS general substrate transporter"/>
    <property type="match status" value="1"/>
</dbReference>
<keyword evidence="2" id="KW-0813">Transport</keyword>
<dbReference type="Proteomes" id="UP001195724">
    <property type="component" value="Unassembled WGS sequence"/>
</dbReference>
<feature type="transmembrane region" description="Helical" evidence="7">
    <location>
        <begin position="248"/>
        <end position="270"/>
    </location>
</feature>
<keyword evidence="4 7" id="KW-0812">Transmembrane</keyword>
<comment type="caution">
    <text evidence="8">The sequence shown here is derived from an EMBL/GenBank/DDBJ whole genome shotgun (WGS) entry which is preliminary data.</text>
</comment>
<organism evidence="8 9">
    <name type="scientific">Saccharothrix algeriensis</name>
    <dbReference type="NCBI Taxonomy" id="173560"/>
    <lineage>
        <taxon>Bacteria</taxon>
        <taxon>Bacillati</taxon>
        <taxon>Actinomycetota</taxon>
        <taxon>Actinomycetes</taxon>
        <taxon>Pseudonocardiales</taxon>
        <taxon>Pseudonocardiaceae</taxon>
        <taxon>Saccharothrix</taxon>
    </lineage>
</organism>
<keyword evidence="3" id="KW-1003">Cell membrane</keyword>
<reference evidence="8 9" key="1">
    <citation type="submission" date="2021-01" db="EMBL/GenBank/DDBJ databases">
        <title>Sequencing the genomes of 1000 actinobacteria strains.</title>
        <authorList>
            <person name="Klenk H.-P."/>
        </authorList>
    </citation>
    <scope>NUCLEOTIDE SEQUENCE [LARGE SCALE GENOMIC DNA]</scope>
    <source>
        <strain evidence="8 9">DSM 44581</strain>
    </source>
</reference>
<proteinExistence type="predicted"/>
<dbReference type="EMBL" id="JAFBCL010000001">
    <property type="protein sequence ID" value="MBM7810464.1"/>
    <property type="molecule type" value="Genomic_DNA"/>
</dbReference>
<dbReference type="PANTHER" id="PTHR23513">
    <property type="entry name" value="INTEGRAL MEMBRANE EFFLUX PROTEIN-RELATED"/>
    <property type="match status" value="1"/>
</dbReference>
<evidence type="ECO:0000256" key="1">
    <source>
        <dbReference type="ARBA" id="ARBA00004429"/>
    </source>
</evidence>
<dbReference type="PANTHER" id="PTHR23513:SF9">
    <property type="entry name" value="ENTEROBACTIN EXPORTER ENTS"/>
    <property type="match status" value="1"/>
</dbReference>
<sequence>MNADAVTPRKTRLPAEARTLWYASAGNSLALWMLQIAVAVHVLESHSVATLAVVGLAGSLPALVCTPVAGLVADRYDVRRIALAAIGGQVVVLLLVVVVGRFGLGLLAALYAVQGVLASFWPPARQRWLYGVVPIGLRHRANASIGSINGMMTLVGATLGGLLSSWNAFAAFGTAAVCQVVAATQLLRTRSPGSAAATPTSFAADLRDGVRAARDFPLARSVVWIGIAWGLVGGGYSVLLAGHVTVDLGAGAFVLGVVYAADGISVMAATAVAGRLNRRRHLAVYGSAYVVQGAAWALIFVSDHVAPLLVCVVLMRFASGFIIALDTGILLDTVPDHVRGRVTSVHMTTYNAVGRLSLAGLGALLTVVSIKTVGVAAGISSAVFGIIWWLWSGRRAKHAYVVADAKGTA</sequence>
<comment type="subcellular location">
    <subcellularLocation>
        <location evidence="1">Cell inner membrane</location>
        <topology evidence="1">Multi-pass membrane protein</topology>
    </subcellularLocation>
</comment>
<feature type="transmembrane region" description="Helical" evidence="7">
    <location>
        <begin position="307"/>
        <end position="331"/>
    </location>
</feature>
<keyword evidence="5 7" id="KW-1133">Transmembrane helix</keyword>
<feature type="transmembrane region" description="Helical" evidence="7">
    <location>
        <begin position="169"/>
        <end position="187"/>
    </location>
</feature>
<keyword evidence="9" id="KW-1185">Reference proteome</keyword>
<evidence type="ECO:0000256" key="5">
    <source>
        <dbReference type="ARBA" id="ARBA00022989"/>
    </source>
</evidence>
<evidence type="ECO:0000256" key="7">
    <source>
        <dbReference type="SAM" id="Phobius"/>
    </source>
</evidence>
<feature type="transmembrane region" description="Helical" evidence="7">
    <location>
        <begin position="221"/>
        <end position="242"/>
    </location>
</feature>
<name>A0ABS2S449_9PSEU</name>
<feature type="transmembrane region" description="Helical" evidence="7">
    <location>
        <begin position="352"/>
        <end position="368"/>
    </location>
</feature>
<accession>A0ABS2S449</accession>
<dbReference type="InterPro" id="IPR011701">
    <property type="entry name" value="MFS"/>
</dbReference>
<dbReference type="Gene3D" id="1.20.1250.20">
    <property type="entry name" value="MFS general substrate transporter like domains"/>
    <property type="match status" value="1"/>
</dbReference>
<feature type="transmembrane region" description="Helical" evidence="7">
    <location>
        <begin position="282"/>
        <end position="301"/>
    </location>
</feature>
<evidence type="ECO:0000256" key="2">
    <source>
        <dbReference type="ARBA" id="ARBA00022448"/>
    </source>
</evidence>
<evidence type="ECO:0000313" key="9">
    <source>
        <dbReference type="Proteomes" id="UP001195724"/>
    </source>
</evidence>